<dbReference type="PROSITE" id="PS51351">
    <property type="entry name" value="TFIIE_BETA_C"/>
    <property type="match status" value="1"/>
</dbReference>
<dbReference type="GO" id="GO:0003677">
    <property type="term" value="F:DNA binding"/>
    <property type="evidence" value="ECO:0007669"/>
    <property type="project" value="UniProtKB-KW"/>
</dbReference>
<feature type="compositionally biased region" description="Basic and acidic residues" evidence="18">
    <location>
        <begin position="713"/>
        <end position="731"/>
    </location>
</feature>
<keyword evidence="14 17" id="KW-1208">Phospholipid metabolism</keyword>
<keyword evidence="11" id="KW-0804">Transcription</keyword>
<name>A0A7R8ZMS9_9CRUS</name>
<keyword evidence="17" id="KW-0547">Nucleotide-binding</keyword>
<evidence type="ECO:0000256" key="18">
    <source>
        <dbReference type="SAM" id="MobiDB-lite"/>
    </source>
</evidence>
<keyword evidence="10" id="KW-0238">DNA-binding</keyword>
<comment type="similarity">
    <text evidence="4 17">Belongs to the CDP-alcohol phosphatidyltransferase class-II family.</text>
</comment>
<feature type="compositionally biased region" description="Basic residues" evidence="18">
    <location>
        <begin position="697"/>
        <end position="712"/>
    </location>
</feature>
<dbReference type="GO" id="GO:0005739">
    <property type="term" value="C:mitochondrion"/>
    <property type="evidence" value="ECO:0007669"/>
    <property type="project" value="UniProtKB-SubCell"/>
</dbReference>
<evidence type="ECO:0000256" key="4">
    <source>
        <dbReference type="ARBA" id="ARBA00010682"/>
    </source>
</evidence>
<dbReference type="AlphaFoldDB" id="A0A7R8ZMS9"/>
<dbReference type="GO" id="GO:0008444">
    <property type="term" value="F:CDP-diacylglycerol-glycerol-3-phosphate 3-phosphatidyltransferase activity"/>
    <property type="evidence" value="ECO:0007669"/>
    <property type="project" value="UniProtKB-EC"/>
</dbReference>
<keyword evidence="9 17" id="KW-0443">Lipid metabolism</keyword>
<dbReference type="InterPro" id="IPR001736">
    <property type="entry name" value="PLipase_D/transphosphatidylase"/>
</dbReference>
<dbReference type="PROSITE" id="PS50035">
    <property type="entry name" value="PLD"/>
    <property type="match status" value="1"/>
</dbReference>
<dbReference type="SUPFAM" id="SSF56024">
    <property type="entry name" value="Phospholipase D/nuclease"/>
    <property type="match status" value="1"/>
</dbReference>
<evidence type="ECO:0000256" key="5">
    <source>
        <dbReference type="ARBA" id="ARBA00022516"/>
    </source>
</evidence>
<dbReference type="PANTHER" id="PTHR12586:SF1">
    <property type="entry name" value="CDP-DIACYLGLYCEROL--GLYCEROL-3-PHOSPHATE 3-PHOSPHATIDYLTRANSFERASE, MITOCHONDRIAL"/>
    <property type="match status" value="1"/>
</dbReference>
<accession>A0A7R8ZMS9</accession>
<dbReference type="GO" id="GO:0005524">
    <property type="term" value="F:ATP binding"/>
    <property type="evidence" value="ECO:0007669"/>
    <property type="project" value="UniProtKB-KW"/>
</dbReference>
<evidence type="ECO:0000256" key="17">
    <source>
        <dbReference type="RuleBase" id="RU365024"/>
    </source>
</evidence>
<proteinExistence type="inferred from homology"/>
<comment type="function">
    <text evidence="15">Recruits TFIIH to the initiation complex and stimulates the RNA polymerase II C-terminal domain kinase and DNA-dependent ATPase activities of TFIIH. Both TFIIH and TFIIE are required for promoter clearance by RNA polymerase.</text>
</comment>
<evidence type="ECO:0000256" key="15">
    <source>
        <dbReference type="ARBA" id="ARBA00025581"/>
    </source>
</evidence>
<keyword evidence="5 17" id="KW-0444">Lipid biosynthesis</keyword>
<keyword evidence="13" id="KW-0539">Nucleus</keyword>
<dbReference type="OrthoDB" id="10250191at2759"/>
<dbReference type="GO" id="GO:0006367">
    <property type="term" value="P:transcription initiation at RNA polymerase II promoter"/>
    <property type="evidence" value="ECO:0007669"/>
    <property type="project" value="InterPro"/>
</dbReference>
<dbReference type="CDD" id="cd07977">
    <property type="entry name" value="TFIIE_beta_winged_helix"/>
    <property type="match status" value="1"/>
</dbReference>
<evidence type="ECO:0000256" key="11">
    <source>
        <dbReference type="ARBA" id="ARBA00023163"/>
    </source>
</evidence>
<dbReference type="CDD" id="cd09137">
    <property type="entry name" value="PLDc_PGS1_euk_2"/>
    <property type="match status" value="1"/>
</dbReference>
<evidence type="ECO:0000256" key="9">
    <source>
        <dbReference type="ARBA" id="ARBA00023098"/>
    </source>
</evidence>
<comment type="function">
    <text evidence="1 17">Functions in the biosynthesis of the anionic phospholipids phosphatidylglycerol and cardiolipin.</text>
</comment>
<dbReference type="PANTHER" id="PTHR12586">
    <property type="entry name" value="CDP-DIACYLGLYCEROL--SERINE O-PHOSPHATIDYLTRANSFERASE"/>
    <property type="match status" value="1"/>
</dbReference>
<evidence type="ECO:0000256" key="14">
    <source>
        <dbReference type="ARBA" id="ARBA00023264"/>
    </source>
</evidence>
<dbReference type="SUPFAM" id="SSF46785">
    <property type="entry name" value="Winged helix' DNA-binding domain"/>
    <property type="match status" value="1"/>
</dbReference>
<keyword evidence="7" id="KW-0677">Repeat</keyword>
<evidence type="ECO:0000256" key="16">
    <source>
        <dbReference type="ARBA" id="ARBA00048586"/>
    </source>
</evidence>
<comment type="catalytic activity">
    <reaction evidence="16 17">
        <text>a CDP-1,2-diacyl-sn-glycerol + sn-glycerol 3-phosphate = a 1,2-diacyl-sn-glycero-3-phospho-(1'-sn-glycero-3'-phosphate) + CMP + H(+)</text>
        <dbReference type="Rhea" id="RHEA:12593"/>
        <dbReference type="ChEBI" id="CHEBI:15378"/>
        <dbReference type="ChEBI" id="CHEBI:57597"/>
        <dbReference type="ChEBI" id="CHEBI:58332"/>
        <dbReference type="ChEBI" id="CHEBI:60110"/>
        <dbReference type="ChEBI" id="CHEBI:60377"/>
        <dbReference type="EC" id="2.7.8.5"/>
    </reaction>
</comment>
<dbReference type="Pfam" id="PF18121">
    <property type="entry name" value="TFA2_Winged_2"/>
    <property type="match status" value="1"/>
</dbReference>
<dbReference type="InterPro" id="IPR036388">
    <property type="entry name" value="WH-like_DNA-bd_sf"/>
</dbReference>
<reference evidence="19" key="1">
    <citation type="submission" date="2020-11" db="EMBL/GenBank/DDBJ databases">
        <authorList>
            <person name="Tran Van P."/>
        </authorList>
    </citation>
    <scope>NUCLEOTIDE SEQUENCE</scope>
</reference>
<evidence type="ECO:0000256" key="10">
    <source>
        <dbReference type="ARBA" id="ARBA00023125"/>
    </source>
</evidence>
<dbReference type="Pfam" id="PF02186">
    <property type="entry name" value="TFIIE_beta"/>
    <property type="match status" value="1"/>
</dbReference>
<evidence type="ECO:0000256" key="7">
    <source>
        <dbReference type="ARBA" id="ARBA00022737"/>
    </source>
</evidence>
<protein>
    <recommendedName>
        <fullName evidence="17">CDP-diacylglycerol--glycerol-3-phosphate 3-phosphatidyltransferase</fullName>
        <ecNumber evidence="17">2.7.8.5</ecNumber>
    </recommendedName>
</protein>
<evidence type="ECO:0000256" key="3">
    <source>
        <dbReference type="ARBA" id="ARBA00005042"/>
    </source>
</evidence>
<keyword evidence="17" id="KW-0067">ATP-binding</keyword>
<dbReference type="InterPro" id="IPR036390">
    <property type="entry name" value="WH_DNA-bd_sf"/>
</dbReference>
<evidence type="ECO:0000256" key="13">
    <source>
        <dbReference type="ARBA" id="ARBA00023242"/>
    </source>
</evidence>
<sequence length="731" mass="82909">MQEVVSFLSRRTPGFLLNGGQVRVLRTPTEFYEFLMFRMASARKRVGVASLYLGTGSMESHLASFYQTPSLRGIWWKYLPQRYNEVIGLQHMKILVFDECVLMTGANLSEDYFTKRQDRYIVFDNAVHLSNFFYGLIETVSQFSYTLTEDNELEVKDGWGVNPIHSPYSDFVRKAGNAVRNFLNNEMMKQRELLERSASDASIAASSFDGKSGLAALFGRQTKGDTRVYPMVQMGELNIHDDFLATQKIFHGAEPGSLLKIATGYFNLVTDYKQILLDRSRANVQLLMAHPTCNGFLGAKGPAGGIPYGYTMLAKTFFDSVKKSGEGLKRISLWEYQRPKWSFHAKGLWYYPKGEYLPSVTLIGSPNFGYRSVYRDLEVQLCLVTVNEELRRALNEEQKLLFEPHSSIATGETFSAVDRRPPLWVCRVLLLLWVEMDPALLRQRDAFKAKAMDTPTIENKRSSGPSRKSLGNEAFLREVSKRRSLASSSSSGSSSTPKSIDIVNYKTLQGSSAHKFSVLAKCVQHLKTRHLEGNFECCTVEQLLDETCQLDIPLKTRQWLSSEALPNNPKVEVVDGVKFLFKPPYRIRDKKSLLSLLKKHDLKGLGGIFLDDIRESLPRADKCIKVLGDEVILIQRPVDKKIVVFYNDRSCQIELDDEIVKLWRSVAVDSIDDKKIAEYLSNQGIRSMADHGVKQMRPLKRKGGGGKRKGFKKPKDNEHISDVLQHYEDGT</sequence>
<comment type="pathway">
    <text evidence="3 17">Phospholipid metabolism; phosphatidylglycerol biosynthesis; phosphatidylglycerol from CDP-diacylglycerol: step 1/2.</text>
</comment>
<keyword evidence="17" id="KW-0496">Mitochondrion</keyword>
<evidence type="ECO:0000256" key="8">
    <source>
        <dbReference type="ARBA" id="ARBA00023015"/>
    </source>
</evidence>
<dbReference type="Gene3D" id="3.30.870.10">
    <property type="entry name" value="Endonuclease Chain A"/>
    <property type="match status" value="3"/>
</dbReference>
<dbReference type="GO" id="GO:0032049">
    <property type="term" value="P:cardiolipin biosynthetic process"/>
    <property type="evidence" value="ECO:0007669"/>
    <property type="project" value="InterPro"/>
</dbReference>
<evidence type="ECO:0000256" key="6">
    <source>
        <dbReference type="ARBA" id="ARBA00022679"/>
    </source>
</evidence>
<keyword evidence="12 17" id="KW-0594">Phospholipid biosynthesis</keyword>
<gene>
    <name evidence="19" type="ORF">CTOB1V02_LOCUS5330</name>
</gene>
<dbReference type="EMBL" id="OB661134">
    <property type="protein sequence ID" value="CAD7227423.1"/>
    <property type="molecule type" value="Genomic_DNA"/>
</dbReference>
<evidence type="ECO:0000313" key="19">
    <source>
        <dbReference type="EMBL" id="CAD7227423.1"/>
    </source>
</evidence>
<dbReference type="InterPro" id="IPR040501">
    <property type="entry name" value="TFA2_Winged_2"/>
</dbReference>
<evidence type="ECO:0000256" key="2">
    <source>
        <dbReference type="ARBA" id="ARBA00004123"/>
    </source>
</evidence>
<dbReference type="UniPathway" id="UPA00084">
    <property type="reaction ID" value="UER00503"/>
</dbReference>
<keyword evidence="6 17" id="KW-0808">Transferase</keyword>
<evidence type="ECO:0000256" key="12">
    <source>
        <dbReference type="ARBA" id="ARBA00023209"/>
    </source>
</evidence>
<feature type="region of interest" description="Disordered" evidence="18">
    <location>
        <begin position="691"/>
        <end position="731"/>
    </location>
</feature>
<dbReference type="EC" id="2.7.8.5" evidence="17"/>
<dbReference type="InterPro" id="IPR003166">
    <property type="entry name" value="TFIIE_bsu_DNA-bd"/>
</dbReference>
<organism evidence="19">
    <name type="scientific">Cyprideis torosa</name>
    <dbReference type="NCBI Taxonomy" id="163714"/>
    <lineage>
        <taxon>Eukaryota</taxon>
        <taxon>Metazoa</taxon>
        <taxon>Ecdysozoa</taxon>
        <taxon>Arthropoda</taxon>
        <taxon>Crustacea</taxon>
        <taxon>Oligostraca</taxon>
        <taxon>Ostracoda</taxon>
        <taxon>Podocopa</taxon>
        <taxon>Podocopida</taxon>
        <taxon>Cytherocopina</taxon>
        <taxon>Cytheroidea</taxon>
        <taxon>Cytherideidae</taxon>
        <taxon>Cyprideis</taxon>
    </lineage>
</organism>
<dbReference type="FunFam" id="1.10.10.10:FF:000177">
    <property type="entry name" value="Transcription initiation factor IIE subunit beta"/>
    <property type="match status" value="1"/>
</dbReference>
<evidence type="ECO:0000256" key="1">
    <source>
        <dbReference type="ARBA" id="ARBA00003537"/>
    </source>
</evidence>
<keyword evidence="8" id="KW-0805">Transcription regulation</keyword>
<dbReference type="InterPro" id="IPR016270">
    <property type="entry name" value="PGS1"/>
</dbReference>
<dbReference type="GO" id="GO:0005634">
    <property type="term" value="C:nucleus"/>
    <property type="evidence" value="ECO:0007669"/>
    <property type="project" value="UniProtKB-SubCell"/>
</dbReference>
<comment type="subcellular location">
    <subcellularLocation>
        <location evidence="17">Mitochondrion</location>
    </subcellularLocation>
    <subcellularLocation>
        <location evidence="2">Nucleus</location>
    </subcellularLocation>
</comment>
<dbReference type="Gene3D" id="1.10.10.10">
    <property type="entry name" value="Winged helix-like DNA-binding domain superfamily/Winged helix DNA-binding domain"/>
    <property type="match status" value="1"/>
</dbReference>